<accession>A0A0A6S4N6</accession>
<gene>
    <name evidence="1" type="ORF">PN36_22520</name>
</gene>
<dbReference type="AlphaFoldDB" id="A0A0A6S4N6"/>
<evidence type="ECO:0008006" key="3">
    <source>
        <dbReference type="Google" id="ProtNLM"/>
    </source>
</evidence>
<keyword evidence="2" id="KW-1185">Reference proteome</keyword>
<dbReference type="Proteomes" id="UP000030428">
    <property type="component" value="Unassembled WGS sequence"/>
</dbReference>
<comment type="caution">
    <text evidence="1">The sequence shown here is derived from an EMBL/GenBank/DDBJ whole genome shotgun (WGS) entry which is preliminary data.</text>
</comment>
<reference evidence="1 2" key="1">
    <citation type="journal article" date="2016" name="Front. Microbiol.">
        <title>Single-Cell (Meta-)Genomics of a Dimorphic Candidatus Thiomargarita nelsonii Reveals Genomic Plasticity.</title>
        <authorList>
            <person name="Flood B.E."/>
            <person name="Fliss P."/>
            <person name="Jones D.S."/>
            <person name="Dick G.J."/>
            <person name="Jain S."/>
            <person name="Kaster A.K."/>
            <person name="Winkel M."/>
            <person name="Mussmann M."/>
            <person name="Bailey J."/>
        </authorList>
    </citation>
    <scope>NUCLEOTIDE SEQUENCE [LARGE SCALE GENOMIC DNA]</scope>
    <source>
        <strain evidence="1">Hydrate Ridge</strain>
    </source>
</reference>
<organism evidence="1 2">
    <name type="scientific">Candidatus Thiomargarita nelsonii</name>
    <dbReference type="NCBI Taxonomy" id="1003181"/>
    <lineage>
        <taxon>Bacteria</taxon>
        <taxon>Pseudomonadati</taxon>
        <taxon>Pseudomonadota</taxon>
        <taxon>Gammaproteobacteria</taxon>
        <taxon>Thiotrichales</taxon>
        <taxon>Thiotrichaceae</taxon>
        <taxon>Thiomargarita</taxon>
    </lineage>
</organism>
<protein>
    <recommendedName>
        <fullName evidence="3">Type I restriction enzyme R protein N-terminal domain-containing protein</fullName>
    </recommendedName>
</protein>
<proteinExistence type="predicted"/>
<name>A0A0A6S4N6_9GAMM</name>
<dbReference type="EMBL" id="JSZA02000106">
    <property type="protein sequence ID" value="KHD07067.1"/>
    <property type="molecule type" value="Genomic_DNA"/>
</dbReference>
<evidence type="ECO:0000313" key="1">
    <source>
        <dbReference type="EMBL" id="KHD07067.1"/>
    </source>
</evidence>
<sequence>MKKSAIISENSSYTFSDYFKLVDYRDEILDYFGYSFHKGNYELPRITDELTHLNELKANLEKNIAYIGITNEAARREFIIAPILMDIIDYSHTKIRVEFPLTLNNQLKGTLDYYLQSKNNLLIIEAKNSDLERGFMQLAVELIALSEWTDNETPQLYGAVSTGDIWRFGILDREQKSITQDLNLFRVPTDLEDLLRVLVAILGSPSMPSV</sequence>
<evidence type="ECO:0000313" key="2">
    <source>
        <dbReference type="Proteomes" id="UP000030428"/>
    </source>
</evidence>